<sequence length="150" mass="16738">MKNNLEKVAPSLLAPWQKINAINTFIIPQVNFILRGAQIQKKFVKSLDIAIKKSVKKWMNLPQRASPELLYLPYHRGGTNILPLADLVDIATVTLNADYKRQLGTHDCTNAVGKRSQKKDRQKPFHRRPSTIPIGEPGGRISMGQGVTSA</sequence>
<keyword evidence="3" id="KW-1185">Reference proteome</keyword>
<gene>
    <name evidence="2" type="ORF">BDFB_012863</name>
</gene>
<evidence type="ECO:0000256" key="1">
    <source>
        <dbReference type="SAM" id="MobiDB-lite"/>
    </source>
</evidence>
<proteinExistence type="predicted"/>
<accession>A0A482WC87</accession>
<protein>
    <submittedName>
        <fullName evidence="2">Uncharacterized protein</fullName>
    </submittedName>
</protein>
<organism evidence="2 3">
    <name type="scientific">Asbolus verrucosus</name>
    <name type="common">Desert ironclad beetle</name>
    <dbReference type="NCBI Taxonomy" id="1661398"/>
    <lineage>
        <taxon>Eukaryota</taxon>
        <taxon>Metazoa</taxon>
        <taxon>Ecdysozoa</taxon>
        <taxon>Arthropoda</taxon>
        <taxon>Hexapoda</taxon>
        <taxon>Insecta</taxon>
        <taxon>Pterygota</taxon>
        <taxon>Neoptera</taxon>
        <taxon>Endopterygota</taxon>
        <taxon>Coleoptera</taxon>
        <taxon>Polyphaga</taxon>
        <taxon>Cucujiformia</taxon>
        <taxon>Tenebrionidae</taxon>
        <taxon>Pimeliinae</taxon>
        <taxon>Asbolus</taxon>
    </lineage>
</organism>
<feature type="compositionally biased region" description="Basic residues" evidence="1">
    <location>
        <begin position="115"/>
        <end position="129"/>
    </location>
</feature>
<dbReference type="Proteomes" id="UP000292052">
    <property type="component" value="Unassembled WGS sequence"/>
</dbReference>
<reference evidence="2 3" key="1">
    <citation type="submission" date="2017-03" db="EMBL/GenBank/DDBJ databases">
        <title>Genome of the blue death feigning beetle - Asbolus verrucosus.</title>
        <authorList>
            <person name="Rider S.D."/>
        </authorList>
    </citation>
    <scope>NUCLEOTIDE SEQUENCE [LARGE SCALE GENOMIC DNA]</scope>
    <source>
        <strain evidence="2">Butters</strain>
        <tissue evidence="2">Head and leg muscle</tissue>
    </source>
</reference>
<comment type="caution">
    <text evidence="2">The sequence shown here is derived from an EMBL/GenBank/DDBJ whole genome shotgun (WGS) entry which is preliminary data.</text>
</comment>
<dbReference type="OrthoDB" id="6780053at2759"/>
<evidence type="ECO:0000313" key="3">
    <source>
        <dbReference type="Proteomes" id="UP000292052"/>
    </source>
</evidence>
<feature type="region of interest" description="Disordered" evidence="1">
    <location>
        <begin position="109"/>
        <end position="150"/>
    </location>
</feature>
<dbReference type="EMBL" id="QDEB01004301">
    <property type="protein sequence ID" value="RZC42861.1"/>
    <property type="molecule type" value="Genomic_DNA"/>
</dbReference>
<name>A0A482WC87_ASBVE</name>
<evidence type="ECO:0000313" key="2">
    <source>
        <dbReference type="EMBL" id="RZC42861.1"/>
    </source>
</evidence>
<dbReference type="AlphaFoldDB" id="A0A482WC87"/>